<organism evidence="2 3">
    <name type="scientific">Aureimonas ureilytica</name>
    <dbReference type="NCBI Taxonomy" id="401562"/>
    <lineage>
        <taxon>Bacteria</taxon>
        <taxon>Pseudomonadati</taxon>
        <taxon>Pseudomonadota</taxon>
        <taxon>Alphaproteobacteria</taxon>
        <taxon>Hyphomicrobiales</taxon>
        <taxon>Aurantimonadaceae</taxon>
        <taxon>Aureimonas</taxon>
    </lineage>
</organism>
<evidence type="ECO:0000259" key="1">
    <source>
        <dbReference type="Pfam" id="PF21882"/>
    </source>
</evidence>
<sequence length="260" mass="27766">MTQADFGTIIPSQTSGPALASKLNARRDAEDTSHSGSTRPSYVKPGMVWLDTSATPWVYKMWDGQHDALLRIIDPSTGIAKLPGRQRFESFGFMGHPDPDRSALEVYGTQANGGMAAIMLHREGSFATYFGLNTSNVLAWGGYSQGNNQYRIWEDKAAPKSLASIGYQVLPSGLIVQWGSVSLASSNGVDHTGSATFPTTFPTECAQVVLGGTTETSAGDDRLLGNMGLSKTRSTVTVQCRNNVSAGAIFTKVPYIAVGY</sequence>
<dbReference type="Gene3D" id="2.60.40.3940">
    <property type="match status" value="1"/>
</dbReference>
<accession>A0A175RUX2</accession>
<dbReference type="RefSeq" id="WP_058599090.1">
    <property type="nucleotide sequence ID" value="NZ_LDQA01000011.1"/>
</dbReference>
<dbReference type="PATRIC" id="fig|401562.4.peg.459"/>
<evidence type="ECO:0000313" key="2">
    <source>
        <dbReference type="EMBL" id="KTR07327.1"/>
    </source>
</evidence>
<reference evidence="2 3" key="1">
    <citation type="journal article" date="2016" name="Front. Microbiol.">
        <title>Genomic Resource of Rice Seed Associated Bacteria.</title>
        <authorList>
            <person name="Midha S."/>
            <person name="Bansal K."/>
            <person name="Sharma S."/>
            <person name="Kumar N."/>
            <person name="Patil P.P."/>
            <person name="Chaudhry V."/>
            <person name="Patil P.B."/>
        </authorList>
    </citation>
    <scope>NUCLEOTIDE SEQUENCE [LARGE SCALE GENOMIC DNA]</scope>
    <source>
        <strain evidence="2 3">NS365</strain>
    </source>
</reference>
<dbReference type="Pfam" id="PF21882">
    <property type="entry name" value="Gp53-like_C"/>
    <property type="match status" value="1"/>
</dbReference>
<protein>
    <recommendedName>
        <fullName evidence="1">Putative tail fiber protein gp53-like C-terminal domain-containing protein</fullName>
    </recommendedName>
</protein>
<dbReference type="Proteomes" id="UP000078529">
    <property type="component" value="Unassembled WGS sequence"/>
</dbReference>
<proteinExistence type="predicted"/>
<dbReference type="EMBL" id="LDQA01000011">
    <property type="protein sequence ID" value="KTR07327.1"/>
    <property type="molecule type" value="Genomic_DNA"/>
</dbReference>
<comment type="caution">
    <text evidence="2">The sequence shown here is derived from an EMBL/GenBank/DDBJ whole genome shotgun (WGS) entry which is preliminary data.</text>
</comment>
<name>A0A175RUX2_9HYPH</name>
<dbReference type="AlphaFoldDB" id="A0A175RUX2"/>
<dbReference type="InterPro" id="IPR054075">
    <property type="entry name" value="Gp53-like_C"/>
</dbReference>
<evidence type="ECO:0000313" key="3">
    <source>
        <dbReference type="Proteomes" id="UP000078529"/>
    </source>
</evidence>
<keyword evidence="3" id="KW-1185">Reference proteome</keyword>
<gene>
    <name evidence="2" type="ORF">NS365_04525</name>
</gene>
<feature type="domain" description="Putative tail fiber protein gp53-like C-terminal" evidence="1">
    <location>
        <begin position="170"/>
        <end position="260"/>
    </location>
</feature>